<dbReference type="PANTHER" id="PTHR43157">
    <property type="entry name" value="PHOSPHATIDYLINOSITOL-GLYCAN BIOSYNTHESIS CLASS F PROTEIN-RELATED"/>
    <property type="match status" value="1"/>
</dbReference>
<protein>
    <submittedName>
        <fullName evidence="3">Short chain dehydrogenase reductase</fullName>
    </submittedName>
</protein>
<sequence length="575" mass="61447">MTRVPTEEDFASLAPDLTVALHFPDPPASTTAILLLFHGLGDSEAPFASFARALNLPGVLAVAVRGPNAVPFGDDVDDDFGTGPRHFHWGDDLQLRGADIDPDPGFDRALRLVGGRLVRDVLGARCGWRPDDLLLFGFGQGGTFALALAAAVPTETPCKGVITVGADVPSAIAVAASEAPKTNTPLLVCGAVDGEAVSDETVLLLRNRFAVVQTARWVRPSGDDAMPRSRAEMLPIMQFLLPKLRACYPFHFLWGQWHTIPLPPSGFFAGQTVLVTGANGGLGLEAARHMALLGAARVVLACRSVEKAEAAAADIRASLPLDRQQDCVIDVWDVDLASFASVAALARRAAVELGRLDVVVENAGVARPTFSLADGHETTITVNVLSTGLLGLLLLPLLRRTAIQYNVRPRLVVVSSDAHLFARFNETKAPSIFEALRDPAHMSHDRYNASKLMEVYFVRQLARVLDAHHIPVTANCLNPGFCRTELFRSVPVPFRYVVQAGLHLLGRTAEMGARTLVAAAAAGNESHGQYMDSGIVWPPSPAVTSAAGVAIQERLFGELLDVLESVHPGVKANLE</sequence>
<dbReference type="PRINTS" id="PR00081">
    <property type="entry name" value="GDHRDH"/>
</dbReference>
<evidence type="ECO:0000313" key="4">
    <source>
        <dbReference type="Proteomes" id="UP000007796"/>
    </source>
</evidence>
<dbReference type="Proteomes" id="UP000007796">
    <property type="component" value="Unassembled WGS sequence"/>
</dbReference>
<reference evidence="3 4" key="1">
    <citation type="journal article" date="2011" name="Proc. Natl. Acad. Sci. U.S.A.">
        <title>Genome and transcriptome analyses of the mountain pine beetle-fungal symbiont Grosmannia clavigera, a lodgepole pine pathogen.</title>
        <authorList>
            <person name="DiGuistini S."/>
            <person name="Wang Y."/>
            <person name="Liao N.Y."/>
            <person name="Taylor G."/>
            <person name="Tanguay P."/>
            <person name="Feau N."/>
            <person name="Henrissat B."/>
            <person name="Chan S.K."/>
            <person name="Hesse-Orce U."/>
            <person name="Alamouti S.M."/>
            <person name="Tsui C.K.M."/>
            <person name="Docking R.T."/>
            <person name="Levasseur A."/>
            <person name="Haridas S."/>
            <person name="Robertson G."/>
            <person name="Birol I."/>
            <person name="Holt R.A."/>
            <person name="Marra M.A."/>
            <person name="Hamelin R.C."/>
            <person name="Hirst M."/>
            <person name="Jones S.J.M."/>
            <person name="Bohlmann J."/>
            <person name="Breuil C."/>
        </authorList>
    </citation>
    <scope>NUCLEOTIDE SEQUENCE [LARGE SCALE GENOMIC DNA]</scope>
    <source>
        <strain evidence="4">kw1407 / UAMH 11150</strain>
    </source>
</reference>
<keyword evidence="4" id="KW-1185">Reference proteome</keyword>
<dbReference type="STRING" id="655863.F0XM97"/>
<dbReference type="InParanoid" id="F0XM97"/>
<dbReference type="GO" id="GO:0016491">
    <property type="term" value="F:oxidoreductase activity"/>
    <property type="evidence" value="ECO:0007669"/>
    <property type="project" value="UniProtKB-KW"/>
</dbReference>
<evidence type="ECO:0000256" key="1">
    <source>
        <dbReference type="ARBA" id="ARBA00023002"/>
    </source>
</evidence>
<gene>
    <name evidence="3" type="ORF">CMQ_6443</name>
</gene>
<dbReference type="AlphaFoldDB" id="F0XM97"/>
<dbReference type="SUPFAM" id="SSF53474">
    <property type="entry name" value="alpha/beta-Hydrolases"/>
    <property type="match status" value="1"/>
</dbReference>
<dbReference type="Pfam" id="PF00106">
    <property type="entry name" value="adh_short"/>
    <property type="match status" value="1"/>
</dbReference>
<dbReference type="Pfam" id="PF02230">
    <property type="entry name" value="Abhydrolase_2"/>
    <property type="match status" value="1"/>
</dbReference>
<dbReference type="HOGENOM" id="CLU_474108_0_0_1"/>
<keyword evidence="1" id="KW-0560">Oxidoreductase</keyword>
<dbReference type="eggNOG" id="KOG2112">
    <property type="taxonomic scope" value="Eukaryota"/>
</dbReference>
<organism evidence="4">
    <name type="scientific">Grosmannia clavigera (strain kw1407 / UAMH 11150)</name>
    <name type="common">Blue stain fungus</name>
    <name type="synonym">Graphiocladiella clavigera</name>
    <dbReference type="NCBI Taxonomy" id="655863"/>
    <lineage>
        <taxon>Eukaryota</taxon>
        <taxon>Fungi</taxon>
        <taxon>Dikarya</taxon>
        <taxon>Ascomycota</taxon>
        <taxon>Pezizomycotina</taxon>
        <taxon>Sordariomycetes</taxon>
        <taxon>Sordariomycetidae</taxon>
        <taxon>Ophiostomatales</taxon>
        <taxon>Ophiostomataceae</taxon>
        <taxon>Leptographium</taxon>
    </lineage>
</organism>
<dbReference type="InterPro" id="IPR003140">
    <property type="entry name" value="PLipase/COase/thioEstase"/>
</dbReference>
<name>F0XM97_GROCL</name>
<proteinExistence type="predicted"/>
<dbReference type="PANTHER" id="PTHR43157:SF31">
    <property type="entry name" value="PHOSPHATIDYLINOSITOL-GLYCAN BIOSYNTHESIS CLASS F PROTEIN"/>
    <property type="match status" value="1"/>
</dbReference>
<evidence type="ECO:0000259" key="2">
    <source>
        <dbReference type="Pfam" id="PF02230"/>
    </source>
</evidence>
<dbReference type="RefSeq" id="XP_014170983.1">
    <property type="nucleotide sequence ID" value="XM_014315508.1"/>
</dbReference>
<dbReference type="InterPro" id="IPR002347">
    <property type="entry name" value="SDR_fam"/>
</dbReference>
<dbReference type="eggNOG" id="KOG1208">
    <property type="taxonomic scope" value="Eukaryota"/>
</dbReference>
<dbReference type="GeneID" id="25979877"/>
<dbReference type="EMBL" id="GL629794">
    <property type="protein sequence ID" value="EFX01501.1"/>
    <property type="molecule type" value="Genomic_DNA"/>
</dbReference>
<dbReference type="OrthoDB" id="542013at2759"/>
<accession>F0XM97</accession>
<dbReference type="SUPFAM" id="SSF51735">
    <property type="entry name" value="NAD(P)-binding Rossmann-fold domains"/>
    <property type="match status" value="1"/>
</dbReference>
<dbReference type="InterPro" id="IPR036291">
    <property type="entry name" value="NAD(P)-bd_dom_sf"/>
</dbReference>
<dbReference type="Gene3D" id="3.40.50.720">
    <property type="entry name" value="NAD(P)-binding Rossmann-like Domain"/>
    <property type="match status" value="1"/>
</dbReference>
<dbReference type="Gene3D" id="3.40.50.1820">
    <property type="entry name" value="alpha/beta hydrolase"/>
    <property type="match status" value="1"/>
</dbReference>
<evidence type="ECO:0000313" key="3">
    <source>
        <dbReference type="EMBL" id="EFX01501.1"/>
    </source>
</evidence>
<feature type="domain" description="Phospholipase/carboxylesterase/thioesterase" evidence="2">
    <location>
        <begin position="29"/>
        <end position="187"/>
    </location>
</feature>
<dbReference type="GO" id="GO:0016787">
    <property type="term" value="F:hydrolase activity"/>
    <property type="evidence" value="ECO:0007669"/>
    <property type="project" value="InterPro"/>
</dbReference>
<dbReference type="InterPro" id="IPR029058">
    <property type="entry name" value="AB_hydrolase_fold"/>
</dbReference>